<keyword evidence="3" id="KW-1185">Reference proteome</keyword>
<sequence length="218" mass="24142">GFKGNIIIIIFPQQPEPVAKMLPPSVDELLSPICIMFVGSSKPTPDWIRKHAKSLSVRPAKVQSALVWLKKHKTLYKNIDINDGLLDSLPPNFVLLAHIEYMTSNLSSDGLTSGYGPVQDGTSSSDILEKEIPFESVVITYVDGNGTSNELRAAAVRHLKRNGSYVQLPHDPTPVNEFFNPVLFPMIYPTLFLYGIGGLEDYKRTVTVSLKCHGKHLL</sequence>
<proteinExistence type="predicted"/>
<dbReference type="Pfam" id="PF20209">
    <property type="entry name" value="DUF6570"/>
    <property type="match status" value="1"/>
</dbReference>
<feature type="non-terminal residue" evidence="2">
    <location>
        <position position="218"/>
    </location>
</feature>
<evidence type="ECO:0000313" key="2">
    <source>
        <dbReference type="EMBL" id="KIK64010.1"/>
    </source>
</evidence>
<evidence type="ECO:0000313" key="3">
    <source>
        <dbReference type="Proteomes" id="UP000053593"/>
    </source>
</evidence>
<gene>
    <name evidence="2" type="ORF">GYMLUDRAFT_114166</name>
</gene>
<dbReference type="InterPro" id="IPR046700">
    <property type="entry name" value="DUF6570"/>
</dbReference>
<feature type="domain" description="DUF6570" evidence="1">
    <location>
        <begin position="8"/>
        <end position="86"/>
    </location>
</feature>
<dbReference type="AlphaFoldDB" id="A0A0D0BIU4"/>
<accession>A0A0D0BIU4</accession>
<dbReference type="Proteomes" id="UP000053593">
    <property type="component" value="Unassembled WGS sequence"/>
</dbReference>
<evidence type="ECO:0000259" key="1">
    <source>
        <dbReference type="Pfam" id="PF20209"/>
    </source>
</evidence>
<dbReference type="OrthoDB" id="3235800at2759"/>
<protein>
    <recommendedName>
        <fullName evidence="1">DUF6570 domain-containing protein</fullName>
    </recommendedName>
</protein>
<dbReference type="EMBL" id="KN834762">
    <property type="protein sequence ID" value="KIK64010.1"/>
    <property type="molecule type" value="Genomic_DNA"/>
</dbReference>
<reference evidence="2 3" key="1">
    <citation type="submission" date="2014-04" db="EMBL/GenBank/DDBJ databases">
        <title>Evolutionary Origins and Diversification of the Mycorrhizal Mutualists.</title>
        <authorList>
            <consortium name="DOE Joint Genome Institute"/>
            <consortium name="Mycorrhizal Genomics Consortium"/>
            <person name="Kohler A."/>
            <person name="Kuo A."/>
            <person name="Nagy L.G."/>
            <person name="Floudas D."/>
            <person name="Copeland A."/>
            <person name="Barry K.W."/>
            <person name="Cichocki N."/>
            <person name="Veneault-Fourrey C."/>
            <person name="LaButti K."/>
            <person name="Lindquist E.A."/>
            <person name="Lipzen A."/>
            <person name="Lundell T."/>
            <person name="Morin E."/>
            <person name="Murat C."/>
            <person name="Riley R."/>
            <person name="Ohm R."/>
            <person name="Sun H."/>
            <person name="Tunlid A."/>
            <person name="Henrissat B."/>
            <person name="Grigoriev I.V."/>
            <person name="Hibbett D.S."/>
            <person name="Martin F."/>
        </authorList>
    </citation>
    <scope>NUCLEOTIDE SEQUENCE [LARGE SCALE GENOMIC DNA]</scope>
    <source>
        <strain evidence="2 3">FD-317 M1</strain>
    </source>
</reference>
<dbReference type="HOGENOM" id="CLU_090397_0_0_1"/>
<feature type="non-terminal residue" evidence="2">
    <location>
        <position position="1"/>
    </location>
</feature>
<organism evidence="2 3">
    <name type="scientific">Collybiopsis luxurians FD-317 M1</name>
    <dbReference type="NCBI Taxonomy" id="944289"/>
    <lineage>
        <taxon>Eukaryota</taxon>
        <taxon>Fungi</taxon>
        <taxon>Dikarya</taxon>
        <taxon>Basidiomycota</taxon>
        <taxon>Agaricomycotina</taxon>
        <taxon>Agaricomycetes</taxon>
        <taxon>Agaricomycetidae</taxon>
        <taxon>Agaricales</taxon>
        <taxon>Marasmiineae</taxon>
        <taxon>Omphalotaceae</taxon>
        <taxon>Collybiopsis</taxon>
        <taxon>Collybiopsis luxurians</taxon>
    </lineage>
</organism>
<name>A0A0D0BIU4_9AGAR</name>